<evidence type="ECO:0000256" key="8">
    <source>
        <dbReference type="ARBA" id="ARBA00022692"/>
    </source>
</evidence>
<dbReference type="SUPFAM" id="SSF56112">
    <property type="entry name" value="Protein kinase-like (PK-like)"/>
    <property type="match status" value="1"/>
</dbReference>
<dbReference type="SUPFAM" id="SSF49899">
    <property type="entry name" value="Concanavalin A-like lectins/glucanases"/>
    <property type="match status" value="1"/>
</dbReference>
<evidence type="ECO:0000256" key="4">
    <source>
        <dbReference type="ARBA" id="ARBA00012513"/>
    </source>
</evidence>
<evidence type="ECO:0000256" key="12">
    <source>
        <dbReference type="ARBA" id="ARBA00022777"/>
    </source>
</evidence>
<evidence type="ECO:0000256" key="2">
    <source>
        <dbReference type="ARBA" id="ARBA00008536"/>
    </source>
</evidence>
<dbReference type="Gene3D" id="3.30.200.20">
    <property type="entry name" value="Phosphorylase Kinase, domain 1"/>
    <property type="match status" value="1"/>
</dbReference>
<dbReference type="InterPro" id="IPR013320">
    <property type="entry name" value="ConA-like_dom_sf"/>
</dbReference>
<name>A0A7I8IIT7_SPIIN</name>
<protein>
    <recommendedName>
        <fullName evidence="4">non-specific serine/threonine protein kinase</fullName>
        <ecNumber evidence="4">2.7.11.1</ecNumber>
    </recommendedName>
</protein>
<evidence type="ECO:0000256" key="10">
    <source>
        <dbReference type="ARBA" id="ARBA00022734"/>
    </source>
</evidence>
<keyword evidence="14" id="KW-1133">Transmembrane helix</keyword>
<dbReference type="InterPro" id="IPR001220">
    <property type="entry name" value="Legume_lectin_dom"/>
</dbReference>
<keyword evidence="8" id="KW-0812">Transmembrane</keyword>
<dbReference type="InterPro" id="IPR001245">
    <property type="entry name" value="Ser-Thr/Tyr_kinase_cat_dom"/>
</dbReference>
<evidence type="ECO:0000256" key="7">
    <source>
        <dbReference type="ARBA" id="ARBA00022679"/>
    </source>
</evidence>
<evidence type="ECO:0000313" key="21">
    <source>
        <dbReference type="Proteomes" id="UP001189122"/>
    </source>
</evidence>
<keyword evidence="15" id="KW-0472">Membrane</keyword>
<keyword evidence="12" id="KW-0418">Kinase</keyword>
<dbReference type="FunFam" id="1.10.510.10:FF:000240">
    <property type="entry name" value="Lectin-domain containing receptor kinase A4.3"/>
    <property type="match status" value="1"/>
</dbReference>
<keyword evidence="7" id="KW-0808">Transferase</keyword>
<evidence type="ECO:0000256" key="16">
    <source>
        <dbReference type="ARBA" id="ARBA00023170"/>
    </source>
</evidence>
<gene>
    <name evidence="20" type="ORF">SI7747_03004114</name>
</gene>
<feature type="domain" description="Protein kinase" evidence="19">
    <location>
        <begin position="309"/>
        <end position="570"/>
    </location>
</feature>
<evidence type="ECO:0000256" key="3">
    <source>
        <dbReference type="ARBA" id="ARBA00010217"/>
    </source>
</evidence>
<feature type="region of interest" description="Disordered" evidence="18">
    <location>
        <begin position="36"/>
        <end position="56"/>
    </location>
</feature>
<evidence type="ECO:0000256" key="13">
    <source>
        <dbReference type="ARBA" id="ARBA00022840"/>
    </source>
</evidence>
<feature type="compositionally biased region" description="Basic and acidic residues" evidence="18">
    <location>
        <begin position="47"/>
        <end position="56"/>
    </location>
</feature>
<dbReference type="EMBL" id="LR743590">
    <property type="protein sequence ID" value="CAA2617953.1"/>
    <property type="molecule type" value="Genomic_DNA"/>
</dbReference>
<evidence type="ECO:0000256" key="15">
    <source>
        <dbReference type="ARBA" id="ARBA00023136"/>
    </source>
</evidence>
<evidence type="ECO:0000256" key="6">
    <source>
        <dbReference type="ARBA" id="ARBA00022527"/>
    </source>
</evidence>
<dbReference type="Gene3D" id="2.60.120.200">
    <property type="match status" value="1"/>
</dbReference>
<dbReference type="GO" id="GO:0005524">
    <property type="term" value="F:ATP binding"/>
    <property type="evidence" value="ECO:0007669"/>
    <property type="project" value="UniProtKB-KW"/>
</dbReference>
<dbReference type="EMBL" id="CACRZD030000003">
    <property type="protein sequence ID" value="CAA6657646.1"/>
    <property type="molecule type" value="Genomic_DNA"/>
</dbReference>
<comment type="subcellular location">
    <subcellularLocation>
        <location evidence="1">Cell membrane</location>
        <topology evidence="1">Single-pass type I membrane protein</topology>
    </subcellularLocation>
</comment>
<dbReference type="GO" id="GO:0030246">
    <property type="term" value="F:carbohydrate binding"/>
    <property type="evidence" value="ECO:0007669"/>
    <property type="project" value="UniProtKB-KW"/>
</dbReference>
<dbReference type="EC" id="2.7.11.1" evidence="4"/>
<dbReference type="Gene3D" id="1.10.510.10">
    <property type="entry name" value="Transferase(Phosphotransferase) domain 1"/>
    <property type="match status" value="1"/>
</dbReference>
<dbReference type="GO" id="GO:0004674">
    <property type="term" value="F:protein serine/threonine kinase activity"/>
    <property type="evidence" value="ECO:0007669"/>
    <property type="project" value="UniProtKB-KW"/>
</dbReference>
<dbReference type="GO" id="GO:0002229">
    <property type="term" value="P:defense response to oomycetes"/>
    <property type="evidence" value="ECO:0007669"/>
    <property type="project" value="UniProtKB-ARBA"/>
</dbReference>
<keyword evidence="10" id="KW-0430">Lectin</keyword>
<dbReference type="InterPro" id="IPR050528">
    <property type="entry name" value="L-type_Lectin-RKs"/>
</dbReference>
<keyword evidence="21" id="KW-1185">Reference proteome</keyword>
<comment type="similarity">
    <text evidence="3">In the C-terminal section; belongs to the protein kinase superfamily. Ser/Thr protein kinase family.</text>
</comment>
<evidence type="ECO:0000313" key="20">
    <source>
        <dbReference type="EMBL" id="CAA2617953.1"/>
    </source>
</evidence>
<reference evidence="20 21" key="1">
    <citation type="submission" date="2019-12" db="EMBL/GenBank/DDBJ databases">
        <authorList>
            <person name="Scholz U."/>
            <person name="Mascher M."/>
            <person name="Fiebig A."/>
        </authorList>
    </citation>
    <scope>NUCLEOTIDE SEQUENCE</scope>
</reference>
<keyword evidence="16" id="KW-0675">Receptor</keyword>
<keyword evidence="11" id="KW-0547">Nucleotide-binding</keyword>
<evidence type="ECO:0000256" key="18">
    <source>
        <dbReference type="SAM" id="MobiDB-lite"/>
    </source>
</evidence>
<dbReference type="SMART" id="SM00220">
    <property type="entry name" value="S_TKc"/>
    <property type="match status" value="1"/>
</dbReference>
<sequence length="596" mass="66428">MTKRRDFRKLYRDLKILISLPTLFINKCLCKSELERQSGRLPGRPSEANEPREAPDGLRLLPAPIRFRSSPTGNISSFSSAFVFAIVPDNKGIGGHGIAFVISPTKDFRGATSNQYFGIFNKSSSRDEVNHIFAVELDTIHNRDMEDINDNHVGIDINSYISFNSSPAGYFDDDSGRFNELTLISGNPLQAWVDYDASERRLNVTLSPTQISKPKIPLISAAVDLTNVLSETMYVGFSSSTGSFRTSHYLLGWSFRMNGMARALDPSTLPPLPRHGSSGRTRAADIWVPIVVPLFEEWEADFSSQRISYKDLYYATKGVYGGVMAGSKQAIAVKIVAQESTRGMKEFIREISTIGQLRHRNLVQLLGYCRRKGELLLVYDFMPNSSLDKFLHDPNHPTLSWAQRFRVVKDVGAGLLYMHEEWEMSIIHRDIKASNVLLDGEFNGRLGDFSLARLYDNEDNNPTSTRMLLTTGVASKATDVFSFGAFLLEVACGRRPLDSHTPGRTSPWGAIRESVDGRLGSDYSEEEVELVLKLGLLCSHYSPARRPCMRQVVQYLGGAAELPELVEYFLDSNGVESLQTEAIASSLGAYENNNGK</sequence>
<accession>A0A7I8IIT7</accession>
<evidence type="ECO:0000259" key="19">
    <source>
        <dbReference type="PROSITE" id="PS50011"/>
    </source>
</evidence>
<evidence type="ECO:0000256" key="17">
    <source>
        <dbReference type="ARBA" id="ARBA00023180"/>
    </source>
</evidence>
<dbReference type="PROSITE" id="PS00108">
    <property type="entry name" value="PROTEIN_KINASE_ST"/>
    <property type="match status" value="1"/>
</dbReference>
<keyword evidence="9" id="KW-0732">Signal</keyword>
<keyword evidence="6" id="KW-0723">Serine/threonine-protein kinase</keyword>
<proteinExistence type="inferred from homology"/>
<dbReference type="GO" id="GO:0005886">
    <property type="term" value="C:plasma membrane"/>
    <property type="evidence" value="ECO:0007669"/>
    <property type="project" value="UniProtKB-SubCell"/>
</dbReference>
<evidence type="ECO:0000256" key="11">
    <source>
        <dbReference type="ARBA" id="ARBA00022741"/>
    </source>
</evidence>
<keyword evidence="13" id="KW-0067">ATP-binding</keyword>
<dbReference type="CDD" id="cd06899">
    <property type="entry name" value="lectin_legume_LecRK_Arcelin_ConA"/>
    <property type="match status" value="1"/>
</dbReference>
<comment type="similarity">
    <text evidence="2">In the N-terminal section; belongs to the leguminous lectin family.</text>
</comment>
<dbReference type="InterPro" id="IPR000719">
    <property type="entry name" value="Prot_kinase_dom"/>
</dbReference>
<evidence type="ECO:0000256" key="14">
    <source>
        <dbReference type="ARBA" id="ARBA00022989"/>
    </source>
</evidence>
<dbReference type="PANTHER" id="PTHR27007">
    <property type="match status" value="1"/>
</dbReference>
<dbReference type="PROSITE" id="PS50011">
    <property type="entry name" value="PROTEIN_KINASE_DOM"/>
    <property type="match status" value="1"/>
</dbReference>
<dbReference type="Pfam" id="PF07714">
    <property type="entry name" value="PK_Tyr_Ser-Thr"/>
    <property type="match status" value="1"/>
</dbReference>
<evidence type="ECO:0000256" key="1">
    <source>
        <dbReference type="ARBA" id="ARBA00004251"/>
    </source>
</evidence>
<dbReference type="FunFam" id="2.60.120.200:FF:000051">
    <property type="entry name" value="L-type lectin-domain containing receptor kinase V.9"/>
    <property type="match status" value="1"/>
</dbReference>
<organism evidence="20">
    <name type="scientific">Spirodela intermedia</name>
    <name type="common">Intermediate duckweed</name>
    <dbReference type="NCBI Taxonomy" id="51605"/>
    <lineage>
        <taxon>Eukaryota</taxon>
        <taxon>Viridiplantae</taxon>
        <taxon>Streptophyta</taxon>
        <taxon>Embryophyta</taxon>
        <taxon>Tracheophyta</taxon>
        <taxon>Spermatophyta</taxon>
        <taxon>Magnoliopsida</taxon>
        <taxon>Liliopsida</taxon>
        <taxon>Araceae</taxon>
        <taxon>Lemnoideae</taxon>
        <taxon>Spirodela</taxon>
    </lineage>
</organism>
<evidence type="ECO:0000256" key="9">
    <source>
        <dbReference type="ARBA" id="ARBA00022729"/>
    </source>
</evidence>
<dbReference type="Proteomes" id="UP001189122">
    <property type="component" value="Unassembled WGS sequence"/>
</dbReference>
<dbReference type="AlphaFoldDB" id="A0A7I8IIT7"/>
<keyword evidence="17" id="KW-0325">Glycoprotein</keyword>
<evidence type="ECO:0000256" key="5">
    <source>
        <dbReference type="ARBA" id="ARBA00022475"/>
    </source>
</evidence>
<dbReference type="Pfam" id="PF00139">
    <property type="entry name" value="Lectin_legB"/>
    <property type="match status" value="1"/>
</dbReference>
<dbReference type="InterPro" id="IPR008271">
    <property type="entry name" value="Ser/Thr_kinase_AS"/>
</dbReference>
<dbReference type="InterPro" id="IPR011009">
    <property type="entry name" value="Kinase-like_dom_sf"/>
</dbReference>
<keyword evidence="5" id="KW-1003">Cell membrane</keyword>